<dbReference type="AlphaFoldDB" id="A0A0A8YB97"/>
<evidence type="ECO:0000256" key="1">
    <source>
        <dbReference type="SAM" id="MobiDB-lite"/>
    </source>
</evidence>
<proteinExistence type="predicted"/>
<dbReference type="EMBL" id="GBRH01275262">
    <property type="protein sequence ID" value="JAD22633.1"/>
    <property type="molecule type" value="Transcribed_RNA"/>
</dbReference>
<feature type="region of interest" description="Disordered" evidence="1">
    <location>
        <begin position="1"/>
        <end position="33"/>
    </location>
</feature>
<name>A0A0A8YB97_ARUDO</name>
<accession>A0A0A8YB97</accession>
<sequence>MITKIKKEKMGLGNNITMRQGGTNRRPIPCNGL</sequence>
<evidence type="ECO:0000313" key="2">
    <source>
        <dbReference type="EMBL" id="JAD22633.1"/>
    </source>
</evidence>
<reference evidence="2" key="1">
    <citation type="submission" date="2014-09" db="EMBL/GenBank/DDBJ databases">
        <authorList>
            <person name="Magalhaes I.L.F."/>
            <person name="Oliveira U."/>
            <person name="Santos F.R."/>
            <person name="Vidigal T.H.D.A."/>
            <person name="Brescovit A.D."/>
            <person name="Santos A.J."/>
        </authorList>
    </citation>
    <scope>NUCLEOTIDE SEQUENCE</scope>
    <source>
        <tissue evidence="2">Shoot tissue taken approximately 20 cm above the soil surface</tissue>
    </source>
</reference>
<feature type="compositionally biased region" description="Polar residues" evidence="1">
    <location>
        <begin position="14"/>
        <end position="23"/>
    </location>
</feature>
<protein>
    <submittedName>
        <fullName evidence="2">Uncharacterized protein</fullName>
    </submittedName>
</protein>
<organism evidence="2">
    <name type="scientific">Arundo donax</name>
    <name type="common">Giant reed</name>
    <name type="synonym">Donax arundinaceus</name>
    <dbReference type="NCBI Taxonomy" id="35708"/>
    <lineage>
        <taxon>Eukaryota</taxon>
        <taxon>Viridiplantae</taxon>
        <taxon>Streptophyta</taxon>
        <taxon>Embryophyta</taxon>
        <taxon>Tracheophyta</taxon>
        <taxon>Spermatophyta</taxon>
        <taxon>Magnoliopsida</taxon>
        <taxon>Liliopsida</taxon>
        <taxon>Poales</taxon>
        <taxon>Poaceae</taxon>
        <taxon>PACMAD clade</taxon>
        <taxon>Arundinoideae</taxon>
        <taxon>Arundineae</taxon>
        <taxon>Arundo</taxon>
    </lineage>
</organism>
<reference evidence="2" key="2">
    <citation type="journal article" date="2015" name="Data Brief">
        <title>Shoot transcriptome of the giant reed, Arundo donax.</title>
        <authorList>
            <person name="Barrero R.A."/>
            <person name="Guerrero F.D."/>
            <person name="Moolhuijzen P."/>
            <person name="Goolsby J.A."/>
            <person name="Tidwell J."/>
            <person name="Bellgard S.E."/>
            <person name="Bellgard M.I."/>
        </authorList>
    </citation>
    <scope>NUCLEOTIDE SEQUENCE</scope>
    <source>
        <tissue evidence="2">Shoot tissue taken approximately 20 cm above the soil surface</tissue>
    </source>
</reference>